<evidence type="ECO:0000256" key="5">
    <source>
        <dbReference type="ARBA" id="ARBA00023002"/>
    </source>
</evidence>
<evidence type="ECO:0000313" key="7">
    <source>
        <dbReference type="EMBL" id="VEU23571.1"/>
    </source>
</evidence>
<proteinExistence type="inferred from homology"/>
<feature type="domain" description="FAD dependent oxidoreductase" evidence="6">
    <location>
        <begin position="7"/>
        <end position="417"/>
    </location>
</feature>
<keyword evidence="3" id="KW-0285">Flavoprotein</keyword>
<keyword evidence="5" id="KW-0560">Oxidoreductase</keyword>
<gene>
    <name evidence="7" type="ORF">BRENAR_LOCUS4301</name>
</gene>
<dbReference type="PANTHER" id="PTHR10961">
    <property type="entry name" value="PEROXISOMAL SARCOSINE OXIDASE"/>
    <property type="match status" value="1"/>
</dbReference>
<dbReference type="OrthoDB" id="2219495at2759"/>
<dbReference type="InParanoid" id="A0A448YRN0"/>
<comment type="similarity">
    <text evidence="2">Belongs to the MSOX/MTOX family.</text>
</comment>
<dbReference type="Gene3D" id="3.50.50.60">
    <property type="entry name" value="FAD/NAD(P)-binding domain"/>
    <property type="match status" value="1"/>
</dbReference>
<protein>
    <submittedName>
        <fullName evidence="7">DEKNAAC104726</fullName>
    </submittedName>
</protein>
<dbReference type="Proteomes" id="UP000290900">
    <property type="component" value="Unassembled WGS sequence"/>
</dbReference>
<evidence type="ECO:0000313" key="8">
    <source>
        <dbReference type="Proteomes" id="UP000290900"/>
    </source>
</evidence>
<evidence type="ECO:0000256" key="2">
    <source>
        <dbReference type="ARBA" id="ARBA00010989"/>
    </source>
</evidence>
<dbReference type="PANTHER" id="PTHR10961:SF15">
    <property type="entry name" value="FAD DEPENDENT OXIDOREDUCTASE DOMAIN-CONTAINING PROTEIN"/>
    <property type="match status" value="1"/>
</dbReference>
<dbReference type="GO" id="GO:0008115">
    <property type="term" value="F:sarcosine oxidase activity"/>
    <property type="evidence" value="ECO:0007669"/>
    <property type="project" value="TreeGrafter"/>
</dbReference>
<dbReference type="InterPro" id="IPR006076">
    <property type="entry name" value="FAD-dep_OxRdtase"/>
</dbReference>
<dbReference type="AlphaFoldDB" id="A0A448YRN0"/>
<keyword evidence="8" id="KW-1185">Reference proteome</keyword>
<dbReference type="InterPro" id="IPR045170">
    <property type="entry name" value="MTOX"/>
</dbReference>
<dbReference type="InterPro" id="IPR036188">
    <property type="entry name" value="FAD/NAD-bd_sf"/>
</dbReference>
<dbReference type="EMBL" id="CAACVR010000045">
    <property type="protein sequence ID" value="VEU23571.1"/>
    <property type="molecule type" value="Genomic_DNA"/>
</dbReference>
<evidence type="ECO:0000259" key="6">
    <source>
        <dbReference type="Pfam" id="PF01266"/>
    </source>
</evidence>
<dbReference type="SUPFAM" id="SSF51905">
    <property type="entry name" value="FAD/NAD(P)-binding domain"/>
    <property type="match status" value="1"/>
</dbReference>
<evidence type="ECO:0000256" key="4">
    <source>
        <dbReference type="ARBA" id="ARBA00022827"/>
    </source>
</evidence>
<organism evidence="7 8">
    <name type="scientific">Brettanomyces naardenensis</name>
    <name type="common">Yeast</name>
    <dbReference type="NCBI Taxonomy" id="13370"/>
    <lineage>
        <taxon>Eukaryota</taxon>
        <taxon>Fungi</taxon>
        <taxon>Dikarya</taxon>
        <taxon>Ascomycota</taxon>
        <taxon>Saccharomycotina</taxon>
        <taxon>Pichiomycetes</taxon>
        <taxon>Pichiales</taxon>
        <taxon>Pichiaceae</taxon>
        <taxon>Brettanomyces</taxon>
    </lineage>
</organism>
<dbReference type="Pfam" id="PF01266">
    <property type="entry name" value="DAO"/>
    <property type="match status" value="1"/>
</dbReference>
<name>A0A448YRN0_BRENA</name>
<sequence length="472" mass="53170">MINKSDKIIVIGAGINGLATALSLSEQGYQEVHIFDKRNYVTQGYDYFEECDSPSSDFNKFFRAAYGNEVHYQNMAIRSRDRVLEWNRMIKEENFEGGEPVLFESGNVHLTDGEELDAFEQATVTSMGRNKAICLMDPDAEERAIAAGMDPAAVDPFHAKERGVRLQGILDTLGGTILADKACRWMLHLCKKNGGSNIITHFGKGVGEVDHLLEQYSPATGRKKCMGIKTRDGKVHFAPLTIAACGPWLPEVVPEAQERVEATAGTVVVIKITDPKTLAKYDERKFPAWTWKLKDGPLGAVFGFPARHGYMKIGYRGMKWTNPQPGLNSKIKTKWSEPAETNVPLFGLKMIKNFIKENIPEVQKIDLTRMCWYGDSEDNDFLISYSPYHDEDSLFVIGGDSGHAFKMLACIGDTIVDIINRRGDKFLTHLFCWERERKKLNVINKGLDDPRALQNQKMATPKDWYIYGEPKL</sequence>
<keyword evidence="4" id="KW-0274">FAD</keyword>
<dbReference type="GO" id="GO:0050660">
    <property type="term" value="F:flavin adenine dinucleotide binding"/>
    <property type="evidence" value="ECO:0007669"/>
    <property type="project" value="InterPro"/>
</dbReference>
<reference evidence="7 8" key="1">
    <citation type="submission" date="2018-12" db="EMBL/GenBank/DDBJ databases">
        <authorList>
            <person name="Tiukova I."/>
            <person name="Dainat J."/>
        </authorList>
    </citation>
    <scope>NUCLEOTIDE SEQUENCE [LARGE SCALE GENOMIC DNA]</scope>
</reference>
<dbReference type="STRING" id="13370.A0A448YRN0"/>
<accession>A0A448YRN0</accession>
<comment type="cofactor">
    <cofactor evidence="1">
        <name>FAD</name>
        <dbReference type="ChEBI" id="CHEBI:57692"/>
    </cofactor>
</comment>
<dbReference type="Gene3D" id="3.30.9.10">
    <property type="entry name" value="D-Amino Acid Oxidase, subunit A, domain 2"/>
    <property type="match status" value="1"/>
</dbReference>
<evidence type="ECO:0000256" key="1">
    <source>
        <dbReference type="ARBA" id="ARBA00001974"/>
    </source>
</evidence>
<evidence type="ECO:0000256" key="3">
    <source>
        <dbReference type="ARBA" id="ARBA00022630"/>
    </source>
</evidence>